<sequence>MLGRIFIAYLENVITADELKRLWQAIHVAFMGDLLKFLDAKELPTESQESWMELLVPSGLVRVIGGKTIDEVGEIYYEVTPIGNKLRNAYSQVVTE</sequence>
<evidence type="ECO:0000313" key="1">
    <source>
        <dbReference type="EMBL" id="VFJ44459.1"/>
    </source>
</evidence>
<gene>
    <name evidence="1" type="ORF">BECKDK2373C_GA0170839_100817</name>
</gene>
<dbReference type="EMBL" id="CAADEY010000008">
    <property type="protein sequence ID" value="VFJ44459.1"/>
    <property type="molecule type" value="Genomic_DNA"/>
</dbReference>
<accession>A0A450RYW9</accession>
<dbReference type="AlphaFoldDB" id="A0A450RYW9"/>
<reference evidence="1" key="1">
    <citation type="submission" date="2019-02" db="EMBL/GenBank/DDBJ databases">
        <authorList>
            <person name="Gruber-Vodicka R. H."/>
            <person name="Seah K. B. B."/>
        </authorList>
    </citation>
    <scope>NUCLEOTIDE SEQUENCE</scope>
    <source>
        <strain evidence="1">BECK_DK161</strain>
    </source>
</reference>
<name>A0A450RYW9_9GAMM</name>
<organism evidence="1">
    <name type="scientific">Candidatus Kentrum sp. DK</name>
    <dbReference type="NCBI Taxonomy" id="2126562"/>
    <lineage>
        <taxon>Bacteria</taxon>
        <taxon>Pseudomonadati</taxon>
        <taxon>Pseudomonadota</taxon>
        <taxon>Gammaproteobacteria</taxon>
        <taxon>Candidatus Kentrum</taxon>
    </lineage>
</organism>
<proteinExistence type="predicted"/>
<protein>
    <submittedName>
        <fullName evidence="1">Uncharacterized protein</fullName>
    </submittedName>
</protein>